<dbReference type="Proteomes" id="UP001165083">
    <property type="component" value="Unassembled WGS sequence"/>
</dbReference>
<dbReference type="EMBL" id="BSXW01000574">
    <property type="protein sequence ID" value="GMF25835.1"/>
    <property type="molecule type" value="Genomic_DNA"/>
</dbReference>
<accession>A0A9W6TZR8</accession>
<protein>
    <submittedName>
        <fullName evidence="3">Unnamed protein product</fullName>
    </submittedName>
</protein>
<reference evidence="3" key="1">
    <citation type="submission" date="2023-04" db="EMBL/GenBank/DDBJ databases">
        <title>Phytophthora lilii NBRC 32176.</title>
        <authorList>
            <person name="Ichikawa N."/>
            <person name="Sato H."/>
            <person name="Tonouchi N."/>
        </authorList>
    </citation>
    <scope>NUCLEOTIDE SEQUENCE</scope>
    <source>
        <strain evidence="3">NBRC 32176</strain>
    </source>
</reference>
<dbReference type="AlphaFoldDB" id="A0A9W6TZR8"/>
<evidence type="ECO:0000256" key="1">
    <source>
        <dbReference type="SAM" id="MobiDB-lite"/>
    </source>
</evidence>
<keyword evidence="4" id="KW-1185">Reference proteome</keyword>
<sequence length="177" mass="18424">MWPAPSPLGVFLGTASKVLNRLLLVLSPTVEVWAMLAVKEISIVLNSDMCTQPVCTCLRCHHRHQHRAQQRHVHTGCVQQAHRLCAHVAVEHDADGDGGTGASGAGLDAGRSSQPRADAAVTHDDDGSVGGGAAGAHADTGRCSLGRGRVGKAVDVVGVVKAAVVEFNIKVVFLDAM</sequence>
<evidence type="ECO:0000256" key="2">
    <source>
        <dbReference type="SAM" id="SignalP"/>
    </source>
</evidence>
<gene>
    <name evidence="3" type="ORF">Plil01_001070000</name>
</gene>
<feature type="region of interest" description="Disordered" evidence="1">
    <location>
        <begin position="97"/>
        <end position="138"/>
    </location>
</feature>
<proteinExistence type="predicted"/>
<keyword evidence="2" id="KW-0732">Signal</keyword>
<evidence type="ECO:0000313" key="3">
    <source>
        <dbReference type="EMBL" id="GMF25835.1"/>
    </source>
</evidence>
<organism evidence="3 4">
    <name type="scientific">Phytophthora lilii</name>
    <dbReference type="NCBI Taxonomy" id="2077276"/>
    <lineage>
        <taxon>Eukaryota</taxon>
        <taxon>Sar</taxon>
        <taxon>Stramenopiles</taxon>
        <taxon>Oomycota</taxon>
        <taxon>Peronosporomycetes</taxon>
        <taxon>Peronosporales</taxon>
        <taxon>Peronosporaceae</taxon>
        <taxon>Phytophthora</taxon>
    </lineage>
</organism>
<feature type="chain" id="PRO_5040974993" evidence="2">
    <location>
        <begin position="35"/>
        <end position="177"/>
    </location>
</feature>
<comment type="caution">
    <text evidence="3">The sequence shown here is derived from an EMBL/GenBank/DDBJ whole genome shotgun (WGS) entry which is preliminary data.</text>
</comment>
<evidence type="ECO:0000313" key="4">
    <source>
        <dbReference type="Proteomes" id="UP001165083"/>
    </source>
</evidence>
<name>A0A9W6TZR8_9STRA</name>
<feature type="signal peptide" evidence="2">
    <location>
        <begin position="1"/>
        <end position="34"/>
    </location>
</feature>